<name>A0A3N0AYP8_9ACTN</name>
<evidence type="ECO:0000313" key="6">
    <source>
        <dbReference type="EMBL" id="RNL39694.1"/>
    </source>
</evidence>
<dbReference type="AlphaFoldDB" id="A0A3N0AYP8"/>
<dbReference type="InterPro" id="IPR002716">
    <property type="entry name" value="PIN_dom"/>
</dbReference>
<feature type="domain" description="PIN" evidence="5">
    <location>
        <begin position="9"/>
        <end position="122"/>
    </location>
</feature>
<keyword evidence="3" id="KW-0378">Hydrolase</keyword>
<evidence type="ECO:0000256" key="1">
    <source>
        <dbReference type="ARBA" id="ARBA00022722"/>
    </source>
</evidence>
<organism evidence="6 7">
    <name type="scientific">Adlercreutzia equolifaciens subsp. celatus DSM 18785</name>
    <dbReference type="NCBI Taxonomy" id="1121021"/>
    <lineage>
        <taxon>Bacteria</taxon>
        <taxon>Bacillati</taxon>
        <taxon>Actinomycetota</taxon>
        <taxon>Coriobacteriia</taxon>
        <taxon>Eggerthellales</taxon>
        <taxon>Eggerthellaceae</taxon>
        <taxon>Adlercreutzia</taxon>
    </lineage>
</organism>
<dbReference type="Proteomes" id="UP000278327">
    <property type="component" value="Unassembled WGS sequence"/>
</dbReference>
<dbReference type="GO" id="GO:0016787">
    <property type="term" value="F:hydrolase activity"/>
    <property type="evidence" value="ECO:0007669"/>
    <property type="project" value="UniProtKB-KW"/>
</dbReference>
<dbReference type="Gene3D" id="3.40.50.1010">
    <property type="entry name" value="5'-nuclease"/>
    <property type="match status" value="1"/>
</dbReference>
<keyword evidence="7" id="KW-1185">Reference proteome</keyword>
<keyword evidence="4" id="KW-0460">Magnesium</keyword>
<evidence type="ECO:0000256" key="3">
    <source>
        <dbReference type="ARBA" id="ARBA00022801"/>
    </source>
</evidence>
<evidence type="ECO:0000313" key="7">
    <source>
        <dbReference type="Proteomes" id="UP000278327"/>
    </source>
</evidence>
<evidence type="ECO:0000259" key="5">
    <source>
        <dbReference type="Pfam" id="PF13470"/>
    </source>
</evidence>
<reference evidence="6 7" key="1">
    <citation type="journal article" date="2019" name="Microbiol. Resour. Announc.">
        <title>Draft Genome Sequences of Type Strains of Gordonibacter faecihominis, Paraeggerthella hongkongensis, Parvibacter caecicola,Slackia equolifaciens, Slackia faecicanis, and Slackia isoflavoniconvertens.</title>
        <authorList>
            <person name="Danylec N."/>
            <person name="Stoll D.A."/>
            <person name="Dotsch A."/>
            <person name="Huch M."/>
        </authorList>
    </citation>
    <scope>NUCLEOTIDE SEQUENCE [LARGE SCALE GENOMIC DNA]</scope>
    <source>
        <strain evidence="6 7">DSM 18785</strain>
    </source>
</reference>
<protein>
    <submittedName>
        <fullName evidence="6">PIN domain nuclease</fullName>
    </submittedName>
</protein>
<dbReference type="CDD" id="cd09854">
    <property type="entry name" value="PIN_VapC-like"/>
    <property type="match status" value="1"/>
</dbReference>
<sequence>MPQGMSAMRVLLDTNVLIDLYTQRPPEGDIAQKLLVMKEFGDVELWVSAKSFTHVFYVLHKIYSSDYVQSAFEESYQWLEICSVDSADIHRATSRRWADFEDCLVDVCAEKVKADFLLTRDEKGFAQAHVPVMSPGDFFNYIESEYQITYDIVDLSEEAD</sequence>
<dbReference type="EMBL" id="QICA01000002">
    <property type="protein sequence ID" value="RNL39694.1"/>
    <property type="molecule type" value="Genomic_DNA"/>
</dbReference>
<keyword evidence="2" id="KW-0479">Metal-binding</keyword>
<dbReference type="Pfam" id="PF13470">
    <property type="entry name" value="PIN_3"/>
    <property type="match status" value="1"/>
</dbReference>
<comment type="caution">
    <text evidence="6">The sequence shown here is derived from an EMBL/GenBank/DDBJ whole genome shotgun (WGS) entry which is preliminary data.</text>
</comment>
<dbReference type="GO" id="GO:0046872">
    <property type="term" value="F:metal ion binding"/>
    <property type="evidence" value="ECO:0007669"/>
    <property type="project" value="UniProtKB-KW"/>
</dbReference>
<gene>
    <name evidence="6" type="ORF">DMP10_01850</name>
</gene>
<proteinExistence type="predicted"/>
<evidence type="ECO:0000256" key="4">
    <source>
        <dbReference type="ARBA" id="ARBA00022842"/>
    </source>
</evidence>
<dbReference type="GO" id="GO:0004518">
    <property type="term" value="F:nuclease activity"/>
    <property type="evidence" value="ECO:0007669"/>
    <property type="project" value="UniProtKB-KW"/>
</dbReference>
<dbReference type="SUPFAM" id="SSF88723">
    <property type="entry name" value="PIN domain-like"/>
    <property type="match status" value="1"/>
</dbReference>
<keyword evidence="1" id="KW-0540">Nuclease</keyword>
<evidence type="ECO:0000256" key="2">
    <source>
        <dbReference type="ARBA" id="ARBA00022723"/>
    </source>
</evidence>
<dbReference type="InterPro" id="IPR029060">
    <property type="entry name" value="PIN-like_dom_sf"/>
</dbReference>
<accession>A0A3N0AYP8</accession>